<keyword evidence="1" id="KW-1133">Transmembrane helix</keyword>
<dbReference type="Proteomes" id="UP000010305">
    <property type="component" value="Unassembled WGS sequence"/>
</dbReference>
<organism evidence="2 3">
    <name type="scientific">SAR86 cluster bacterium SAR86A</name>
    <dbReference type="NCBI Taxonomy" id="1123866"/>
    <lineage>
        <taxon>Bacteria</taxon>
        <taxon>Pseudomonadati</taxon>
        <taxon>Pseudomonadota</taxon>
        <taxon>Gammaproteobacteria</taxon>
        <taxon>SAR86 cluster</taxon>
    </lineage>
</organism>
<evidence type="ECO:0000313" key="3">
    <source>
        <dbReference type="Proteomes" id="UP000010305"/>
    </source>
</evidence>
<accession>J5K7R9</accession>
<keyword evidence="1" id="KW-0812">Transmembrane</keyword>
<proteinExistence type="predicted"/>
<keyword evidence="1" id="KW-0472">Membrane</keyword>
<gene>
    <name evidence="2" type="ORF">NT01SARS_0303</name>
</gene>
<feature type="transmembrane region" description="Helical" evidence="1">
    <location>
        <begin position="56"/>
        <end position="76"/>
    </location>
</feature>
<evidence type="ECO:0000313" key="2">
    <source>
        <dbReference type="EMBL" id="EJP71823.1"/>
    </source>
</evidence>
<dbReference type="EMBL" id="JH611156">
    <property type="protein sequence ID" value="EJP71823.1"/>
    <property type="molecule type" value="Genomic_DNA"/>
</dbReference>
<feature type="transmembrane region" description="Helical" evidence="1">
    <location>
        <begin position="6"/>
        <end position="23"/>
    </location>
</feature>
<dbReference type="HOGENOM" id="CLU_2556333_0_0_6"/>
<dbReference type="AlphaFoldDB" id="J5K7R9"/>
<name>J5K7R9_9GAMM</name>
<protein>
    <submittedName>
        <fullName evidence="2">Integral membrane protein TerC</fullName>
    </submittedName>
</protein>
<evidence type="ECO:0000256" key="1">
    <source>
        <dbReference type="SAM" id="Phobius"/>
    </source>
</evidence>
<reference evidence="2 3" key="1">
    <citation type="journal article" date="2012" name="ISME J.">
        <title>Genomic insights to SAR86, an abundant and uncultivated marine bacterial lineage.</title>
        <authorList>
            <person name="Dupont C.L."/>
            <person name="Rusch D.B."/>
            <person name="Yooseph S."/>
            <person name="Lombardo M.J."/>
            <person name="Richter R.A."/>
            <person name="Valas R."/>
            <person name="Novotny M."/>
            <person name="Yee-Greenbaum J."/>
            <person name="Selengut J.D."/>
            <person name="Haft D.H."/>
            <person name="Halpern A.L."/>
            <person name="Lasken R.S."/>
            <person name="Nealson K."/>
            <person name="Friedman R."/>
            <person name="Venter J.C."/>
        </authorList>
    </citation>
    <scope>NUCLEOTIDE SEQUENCE [LARGE SCALE GENOMIC DNA]</scope>
</reference>
<sequence length="82" mass="9477">MILNGIVWVIIAAFGLVLIDVTDKWTRKAIQWMDVADKWIRKFVEDSLEWIIEKNLNIFSAFLFVILFGVLSQLGILPKLIS</sequence>